<evidence type="ECO:0000313" key="7">
    <source>
        <dbReference type="Proteomes" id="UP001595969"/>
    </source>
</evidence>
<dbReference type="InterPro" id="IPR006710">
    <property type="entry name" value="Glyco_hydro_43"/>
</dbReference>
<dbReference type="InterPro" id="IPR023296">
    <property type="entry name" value="Glyco_hydro_beta-prop_sf"/>
</dbReference>
<dbReference type="EMBL" id="JBHSGS010000061">
    <property type="protein sequence ID" value="MFC4720213.1"/>
    <property type="molecule type" value="Genomic_DNA"/>
</dbReference>
<keyword evidence="4 5" id="KW-0326">Glycosidase</keyword>
<organism evidence="6 7">
    <name type="scientific">Enterococcus lemanii</name>
    <dbReference type="NCBI Taxonomy" id="1159752"/>
    <lineage>
        <taxon>Bacteria</taxon>
        <taxon>Bacillati</taxon>
        <taxon>Bacillota</taxon>
        <taxon>Bacilli</taxon>
        <taxon>Lactobacillales</taxon>
        <taxon>Enterococcaceae</taxon>
        <taxon>Enterococcus</taxon>
    </lineage>
</organism>
<dbReference type="Gene3D" id="2.115.10.20">
    <property type="entry name" value="Glycosyl hydrolase domain, family 43"/>
    <property type="match status" value="2"/>
</dbReference>
<sequence>MERFLFAHFTGEHENGEQVYFSVSEDGRHFHDLNEGHPVLTSKIGKKGARDPFLIRDEKNQKFYLIATDLRIRAGEGWIAAQEKGSLNILVWESEDLVYWSEPRFLPVLLPQAGNVWAPEAIYDEEKEAFLVFWASKVDGKHKMYAAYTNDFKELSEPFLFLEKDNDVIDSTIIRKEEYYYRFTKDETTSRIIMEKSPTLTGTYTQVDSPLLASLKGVEGPEIYQVSDGQWYLIVDQFSKGLGYAILTTANLGEEDFVFMPEEDYDFGENLKRHGGVLPITPAEYQRLLKYYQQQNPVIKGLWADPDLVKFGDDYYIYPTTDGTKDWGSDAFSVFSSKNLQDFTHEGVIVDFKTTQVPWAVSHAWAPCIAEKAGKYYHYFCGKRADGQSCIGVAVSQSPVGPFVSTPEPLLTPEVIQEHQLKMAQMIDPSIYQEDGRTYLLFGNGQTGAIVELTDDLVGYKKETLQAYEGLVDFREAVEVFKRGDLYHFTWSSDDTRSENYHVNYGISKSLFGPITYQYPILEKYPERNILGTGHHSILKEPDKDEYYIAYHRFGTPLENYQEDEKGFNRETCISPLDFDHQGLLRKVIV</sequence>
<accession>A0ABV9N0Q6</accession>
<dbReference type="RefSeq" id="WP_204652994.1">
    <property type="nucleotide sequence ID" value="NZ_JAFBFD010000004.1"/>
</dbReference>
<dbReference type="SUPFAM" id="SSF75005">
    <property type="entry name" value="Arabinanase/levansucrase/invertase"/>
    <property type="match status" value="2"/>
</dbReference>
<keyword evidence="7" id="KW-1185">Reference proteome</keyword>
<evidence type="ECO:0000313" key="6">
    <source>
        <dbReference type="EMBL" id="MFC4720213.1"/>
    </source>
</evidence>
<dbReference type="CDD" id="cd08983">
    <property type="entry name" value="GH43_Bt3655-like"/>
    <property type="match status" value="1"/>
</dbReference>
<gene>
    <name evidence="6" type="ORF">ACFO5I_10815</name>
</gene>
<evidence type="ECO:0000256" key="3">
    <source>
        <dbReference type="ARBA" id="ARBA00022801"/>
    </source>
</evidence>
<dbReference type="Pfam" id="PF04616">
    <property type="entry name" value="Glyco_hydro_43"/>
    <property type="match status" value="1"/>
</dbReference>
<proteinExistence type="inferred from homology"/>
<keyword evidence="3 5" id="KW-0378">Hydrolase</keyword>
<protein>
    <submittedName>
        <fullName evidence="6">Family 43 glycosylhydrolase</fullName>
    </submittedName>
</protein>
<evidence type="ECO:0000256" key="2">
    <source>
        <dbReference type="ARBA" id="ARBA00009865"/>
    </source>
</evidence>
<reference evidence="7" key="1">
    <citation type="journal article" date="2019" name="Int. J. Syst. Evol. Microbiol.">
        <title>The Global Catalogue of Microorganisms (GCM) 10K type strain sequencing project: providing services to taxonomists for standard genome sequencing and annotation.</title>
        <authorList>
            <consortium name="The Broad Institute Genomics Platform"/>
            <consortium name="The Broad Institute Genome Sequencing Center for Infectious Disease"/>
            <person name="Wu L."/>
            <person name="Ma J."/>
        </authorList>
    </citation>
    <scope>NUCLEOTIDE SEQUENCE [LARGE SCALE GENOMIC DNA]</scope>
    <source>
        <strain evidence="7">CGMCC 1.19032</strain>
    </source>
</reference>
<comment type="pathway">
    <text evidence="1">Glycan metabolism; L-arabinan degradation.</text>
</comment>
<dbReference type="PANTHER" id="PTHR43301">
    <property type="entry name" value="ARABINAN ENDO-1,5-ALPHA-L-ARABINOSIDASE"/>
    <property type="match status" value="1"/>
</dbReference>
<comment type="similarity">
    <text evidence="2 5">Belongs to the glycosyl hydrolase 43 family.</text>
</comment>
<dbReference type="InterPro" id="IPR050727">
    <property type="entry name" value="GH43_arabinanases"/>
</dbReference>
<comment type="caution">
    <text evidence="6">The sequence shown here is derived from an EMBL/GenBank/DDBJ whole genome shotgun (WGS) entry which is preliminary data.</text>
</comment>
<dbReference type="PANTHER" id="PTHR43301:SF3">
    <property type="entry name" value="ARABINAN ENDO-1,5-ALPHA-L-ARABINOSIDASE A-RELATED"/>
    <property type="match status" value="1"/>
</dbReference>
<dbReference type="Proteomes" id="UP001595969">
    <property type="component" value="Unassembled WGS sequence"/>
</dbReference>
<evidence type="ECO:0000256" key="4">
    <source>
        <dbReference type="ARBA" id="ARBA00023295"/>
    </source>
</evidence>
<dbReference type="CDD" id="cd18828">
    <property type="entry name" value="GH43_BT3675-like"/>
    <property type="match status" value="1"/>
</dbReference>
<evidence type="ECO:0000256" key="1">
    <source>
        <dbReference type="ARBA" id="ARBA00004834"/>
    </source>
</evidence>
<evidence type="ECO:0000256" key="5">
    <source>
        <dbReference type="RuleBase" id="RU361187"/>
    </source>
</evidence>
<name>A0ABV9N0Q6_9ENTE</name>